<dbReference type="InterPro" id="IPR013087">
    <property type="entry name" value="Znf_C2H2_type"/>
</dbReference>
<keyword evidence="1" id="KW-0479">Metal-binding</keyword>
<evidence type="ECO:0000256" key="4">
    <source>
        <dbReference type="ARBA" id="ARBA00022833"/>
    </source>
</evidence>
<evidence type="ECO:0000256" key="3">
    <source>
        <dbReference type="ARBA" id="ARBA00022771"/>
    </source>
</evidence>
<dbReference type="Pfam" id="PF00096">
    <property type="entry name" value="zf-C2H2"/>
    <property type="match status" value="1"/>
</dbReference>
<dbReference type="PANTHER" id="PTHR23235:SF120">
    <property type="entry name" value="KRUPPEL-LIKE FACTOR 15"/>
    <property type="match status" value="1"/>
</dbReference>
<dbReference type="EMBL" id="MCFI01000006">
    <property type="protein sequence ID" value="ORY84481.1"/>
    <property type="molecule type" value="Genomic_DNA"/>
</dbReference>
<keyword evidence="3 5" id="KW-0863">Zinc-finger</keyword>
<keyword evidence="8" id="KW-1185">Reference proteome</keyword>
<evidence type="ECO:0000259" key="6">
    <source>
        <dbReference type="PROSITE" id="PS50157"/>
    </source>
</evidence>
<feature type="domain" description="C2H2-type" evidence="6">
    <location>
        <begin position="11"/>
        <end position="40"/>
    </location>
</feature>
<proteinExistence type="predicted"/>
<sequence>MSGPDPADGKYICLYGGCMRRFGRKYNIQSHIQTHLADRPFRCTVCAAGFVRRHDLLRHARIHGPSKDFVCGCSKGFSRMDALNRHRQRQICKG</sequence>
<comment type="caution">
    <text evidence="7">The sequence shown here is derived from an EMBL/GenBank/DDBJ whole genome shotgun (WGS) entry which is preliminary data.</text>
</comment>
<reference evidence="7 8" key="1">
    <citation type="submission" date="2016-07" db="EMBL/GenBank/DDBJ databases">
        <title>Pervasive Adenine N6-methylation of Active Genes in Fungi.</title>
        <authorList>
            <consortium name="DOE Joint Genome Institute"/>
            <person name="Mondo S.J."/>
            <person name="Dannebaum R.O."/>
            <person name="Kuo R.C."/>
            <person name="Labutti K."/>
            <person name="Haridas S."/>
            <person name="Kuo A."/>
            <person name="Salamov A."/>
            <person name="Ahrendt S.R."/>
            <person name="Lipzen A."/>
            <person name="Sullivan W."/>
            <person name="Andreopoulos W.B."/>
            <person name="Clum A."/>
            <person name="Lindquist E."/>
            <person name="Daum C."/>
            <person name="Ramamoorthy G.K."/>
            <person name="Gryganskyi A."/>
            <person name="Culley D."/>
            <person name="Magnuson J.K."/>
            <person name="James T.Y."/>
            <person name="O'Malley M.A."/>
            <person name="Stajich J.E."/>
            <person name="Spatafora J.W."/>
            <person name="Visel A."/>
            <person name="Grigoriev I.V."/>
        </authorList>
    </citation>
    <scope>NUCLEOTIDE SEQUENCE [LARGE SCALE GENOMIC DNA]</scope>
    <source>
        <strain evidence="7 8">12-1054</strain>
    </source>
</reference>
<dbReference type="Gene3D" id="3.30.160.60">
    <property type="entry name" value="Classic Zinc Finger"/>
    <property type="match status" value="3"/>
</dbReference>
<accession>A0A1Y2FKG7</accession>
<dbReference type="InterPro" id="IPR036236">
    <property type="entry name" value="Znf_C2H2_sf"/>
</dbReference>
<protein>
    <recommendedName>
        <fullName evidence="6">C2H2-type domain-containing protein</fullName>
    </recommendedName>
</protein>
<organism evidence="7 8">
    <name type="scientific">Protomyces lactucae-debilis</name>
    <dbReference type="NCBI Taxonomy" id="2754530"/>
    <lineage>
        <taxon>Eukaryota</taxon>
        <taxon>Fungi</taxon>
        <taxon>Dikarya</taxon>
        <taxon>Ascomycota</taxon>
        <taxon>Taphrinomycotina</taxon>
        <taxon>Taphrinomycetes</taxon>
        <taxon>Taphrinales</taxon>
        <taxon>Protomycetaceae</taxon>
        <taxon>Protomyces</taxon>
    </lineage>
</organism>
<evidence type="ECO:0000313" key="7">
    <source>
        <dbReference type="EMBL" id="ORY84481.1"/>
    </source>
</evidence>
<evidence type="ECO:0000256" key="5">
    <source>
        <dbReference type="PROSITE-ProRule" id="PRU00042"/>
    </source>
</evidence>
<keyword evidence="2" id="KW-0677">Repeat</keyword>
<dbReference type="GeneID" id="63784222"/>
<dbReference type="PROSITE" id="PS50157">
    <property type="entry name" value="ZINC_FINGER_C2H2_2"/>
    <property type="match status" value="2"/>
</dbReference>
<dbReference type="RefSeq" id="XP_040726499.1">
    <property type="nucleotide sequence ID" value="XM_040867623.1"/>
</dbReference>
<dbReference type="GO" id="GO:0000981">
    <property type="term" value="F:DNA-binding transcription factor activity, RNA polymerase II-specific"/>
    <property type="evidence" value="ECO:0007669"/>
    <property type="project" value="TreeGrafter"/>
</dbReference>
<keyword evidence="4" id="KW-0862">Zinc</keyword>
<gene>
    <name evidence="7" type="ORF">BCR37DRAFT_345426</name>
</gene>
<dbReference type="GO" id="GO:0000978">
    <property type="term" value="F:RNA polymerase II cis-regulatory region sequence-specific DNA binding"/>
    <property type="evidence" value="ECO:0007669"/>
    <property type="project" value="TreeGrafter"/>
</dbReference>
<dbReference type="OMA" id="RKENCKA"/>
<dbReference type="Proteomes" id="UP000193685">
    <property type="component" value="Unassembled WGS sequence"/>
</dbReference>
<dbReference type="OrthoDB" id="8117402at2759"/>
<name>A0A1Y2FKG7_PROLT</name>
<dbReference type="FunFam" id="3.30.160.60:FF:000110">
    <property type="entry name" value="Zinc finger protein-like"/>
    <property type="match status" value="1"/>
</dbReference>
<feature type="non-terminal residue" evidence="7">
    <location>
        <position position="94"/>
    </location>
</feature>
<dbReference type="AlphaFoldDB" id="A0A1Y2FKG7"/>
<evidence type="ECO:0000256" key="2">
    <source>
        <dbReference type="ARBA" id="ARBA00022737"/>
    </source>
</evidence>
<dbReference type="STRING" id="56484.A0A1Y2FKG7"/>
<feature type="domain" description="C2H2-type" evidence="6">
    <location>
        <begin position="41"/>
        <end position="68"/>
    </location>
</feature>
<dbReference type="SMART" id="SM00355">
    <property type="entry name" value="ZnF_C2H2"/>
    <property type="match status" value="2"/>
</dbReference>
<dbReference type="PROSITE" id="PS00028">
    <property type="entry name" value="ZINC_FINGER_C2H2_1"/>
    <property type="match status" value="2"/>
</dbReference>
<dbReference type="GO" id="GO:0008270">
    <property type="term" value="F:zinc ion binding"/>
    <property type="evidence" value="ECO:0007669"/>
    <property type="project" value="UniProtKB-KW"/>
</dbReference>
<dbReference type="SUPFAM" id="SSF57667">
    <property type="entry name" value="beta-beta-alpha zinc fingers"/>
    <property type="match status" value="2"/>
</dbReference>
<dbReference type="PANTHER" id="PTHR23235">
    <property type="entry name" value="KRUEPPEL-LIKE TRANSCRIPTION FACTOR"/>
    <property type="match status" value="1"/>
</dbReference>
<evidence type="ECO:0000313" key="8">
    <source>
        <dbReference type="Proteomes" id="UP000193685"/>
    </source>
</evidence>
<evidence type="ECO:0000256" key="1">
    <source>
        <dbReference type="ARBA" id="ARBA00022723"/>
    </source>
</evidence>